<comment type="subcellular location">
    <subcellularLocation>
        <location evidence="1">Cell membrane</location>
        <topology evidence="1">Multi-pass membrane protein</topology>
    </subcellularLocation>
</comment>
<feature type="transmembrane region" description="Helical" evidence="10">
    <location>
        <begin position="95"/>
        <end position="120"/>
    </location>
</feature>
<feature type="non-terminal residue" evidence="11">
    <location>
        <position position="1"/>
    </location>
</feature>
<evidence type="ECO:0000256" key="7">
    <source>
        <dbReference type="ARBA" id="ARBA00022989"/>
    </source>
</evidence>
<keyword evidence="8" id="KW-0406">Ion transport</keyword>
<evidence type="ECO:0000256" key="2">
    <source>
        <dbReference type="ARBA" id="ARBA00022448"/>
    </source>
</evidence>
<feature type="transmembrane region" description="Helical" evidence="10">
    <location>
        <begin position="171"/>
        <end position="190"/>
    </location>
</feature>
<keyword evidence="6" id="KW-0630">Potassium</keyword>
<feature type="transmembrane region" description="Helical" evidence="10">
    <location>
        <begin position="404"/>
        <end position="429"/>
    </location>
</feature>
<feature type="transmembrane region" description="Helical" evidence="10">
    <location>
        <begin position="533"/>
        <end position="553"/>
    </location>
</feature>
<comment type="caution">
    <text evidence="11">The sequence shown here is derived from an EMBL/GenBank/DDBJ whole genome shotgun (WGS) entry which is preliminary data.</text>
</comment>
<protein>
    <submittedName>
        <fullName evidence="11">ATPase</fullName>
    </submittedName>
</protein>
<feature type="transmembrane region" description="Helical" evidence="10">
    <location>
        <begin position="6"/>
        <end position="25"/>
    </location>
</feature>
<dbReference type="Proteomes" id="UP000316925">
    <property type="component" value="Unassembled WGS sequence"/>
</dbReference>
<accession>A0A523YRS3</accession>
<evidence type="ECO:0000256" key="8">
    <source>
        <dbReference type="ARBA" id="ARBA00023065"/>
    </source>
</evidence>
<keyword evidence="5 10" id="KW-0812">Transmembrane</keyword>
<gene>
    <name evidence="11" type="ORF">E3J33_00550</name>
</gene>
<keyword evidence="4" id="KW-0633">Potassium transport</keyword>
<keyword evidence="7 10" id="KW-1133">Transmembrane helix</keyword>
<dbReference type="AlphaFoldDB" id="A0A523YRS3"/>
<dbReference type="NCBIfam" id="TIGR00933">
    <property type="entry name" value="2a38"/>
    <property type="match status" value="1"/>
</dbReference>
<feature type="transmembrane region" description="Helical" evidence="10">
    <location>
        <begin position="361"/>
        <end position="383"/>
    </location>
</feature>
<dbReference type="EMBL" id="SOIJ01000026">
    <property type="protein sequence ID" value="TET94195.1"/>
    <property type="molecule type" value="Genomic_DNA"/>
</dbReference>
<dbReference type="InterPro" id="IPR004772">
    <property type="entry name" value="TrkH"/>
</dbReference>
<feature type="transmembrane region" description="Helical" evidence="10">
    <location>
        <begin position="37"/>
        <end position="55"/>
    </location>
</feature>
<feature type="transmembrane region" description="Helical" evidence="10">
    <location>
        <begin position="435"/>
        <end position="452"/>
    </location>
</feature>
<proteinExistence type="predicted"/>
<feature type="transmembrane region" description="Helical" evidence="10">
    <location>
        <begin position="473"/>
        <end position="497"/>
    </location>
</feature>
<evidence type="ECO:0000256" key="5">
    <source>
        <dbReference type="ARBA" id="ARBA00022692"/>
    </source>
</evidence>
<dbReference type="InterPro" id="IPR003445">
    <property type="entry name" value="Cat_transpt"/>
</dbReference>
<feature type="transmembrane region" description="Helical" evidence="10">
    <location>
        <begin position="285"/>
        <end position="306"/>
    </location>
</feature>
<evidence type="ECO:0000256" key="9">
    <source>
        <dbReference type="ARBA" id="ARBA00023136"/>
    </source>
</evidence>
<name>A0A523YRS3_UNCAE</name>
<dbReference type="GO" id="GO:0015379">
    <property type="term" value="F:potassium:chloride symporter activity"/>
    <property type="evidence" value="ECO:0007669"/>
    <property type="project" value="InterPro"/>
</dbReference>
<evidence type="ECO:0000256" key="6">
    <source>
        <dbReference type="ARBA" id="ARBA00022958"/>
    </source>
</evidence>
<feature type="transmembrane region" description="Helical" evidence="10">
    <location>
        <begin position="140"/>
        <end position="159"/>
    </location>
</feature>
<dbReference type="PANTHER" id="PTHR32024:SF1">
    <property type="entry name" value="KTR SYSTEM POTASSIUM UPTAKE PROTEIN B"/>
    <property type="match status" value="1"/>
</dbReference>
<dbReference type="Gene3D" id="1.20.120.350">
    <property type="entry name" value="Voltage-gated potassium channels. Chain C"/>
    <property type="match status" value="1"/>
</dbReference>
<sequence>SHLNIFITGVALTAILSLILEYGFYLGVKTEALLHRLDLFIVGIFLAEFFFKLALAKEKRAYLIANKVDGVVIGVFFVLILFINKLFTAPELAQFLGRIGIVSPAEAYIVISQGYILVALLLKLPQLNKALLILKLNPSLVVILAFLTIIGIGTMLLLLPRSTASGKETTFLDALFTATSATCVTGLIVVDTGTHFSLLGQLTILSLVQIGGLGLMTFTSFFALVLGKGFGLKDRGLLQDILNYRRLGRIGSLLISILTITFIIEAAGALLLYSQFLPRYGAGVSGLYFAIFHSVSAFCNAGFSLFSDSFMSYRGNLGVNLIMSSLIILGGLGFMVITNILRWVYARLKGEKRSLSLQSKLVLLVSGILIATGLSLILLGGTMENLSFKEKMLGAYFQSVTARTAGFNTLNISGLSVSSAFLLIVLMFIGASPGSTGGGVKTSTFATLIFTIKSMAQGKNRVEVFRRTIPRLIVYQALCVVILALGWIAISTFILALTENASFINILFEDLSAFSTVGLSRGLTPNLTPVGRVVIILTMLVGRIGPLTLALAIGGRRISELYEYPEERIMIG</sequence>
<keyword evidence="9 10" id="KW-0472">Membrane</keyword>
<organism evidence="11 12">
    <name type="scientific">Aerophobetes bacterium</name>
    <dbReference type="NCBI Taxonomy" id="2030807"/>
    <lineage>
        <taxon>Bacteria</taxon>
        <taxon>Candidatus Aerophobota</taxon>
    </lineage>
</organism>
<feature type="transmembrane region" description="Helical" evidence="10">
    <location>
        <begin position="202"/>
        <end position="226"/>
    </location>
</feature>
<dbReference type="InterPro" id="IPR027359">
    <property type="entry name" value="Volt_channel_dom_sf"/>
</dbReference>
<feature type="transmembrane region" description="Helical" evidence="10">
    <location>
        <begin position="61"/>
        <end position="83"/>
    </location>
</feature>
<feature type="transmembrane region" description="Helical" evidence="10">
    <location>
        <begin position="318"/>
        <end position="341"/>
    </location>
</feature>
<feature type="transmembrane region" description="Helical" evidence="10">
    <location>
        <begin position="247"/>
        <end position="273"/>
    </location>
</feature>
<evidence type="ECO:0000313" key="11">
    <source>
        <dbReference type="EMBL" id="TET94195.1"/>
    </source>
</evidence>
<dbReference type="PANTHER" id="PTHR32024">
    <property type="entry name" value="TRK SYSTEM POTASSIUM UPTAKE PROTEIN TRKG-RELATED"/>
    <property type="match status" value="1"/>
</dbReference>
<dbReference type="GO" id="GO:0005886">
    <property type="term" value="C:plasma membrane"/>
    <property type="evidence" value="ECO:0007669"/>
    <property type="project" value="UniProtKB-SubCell"/>
</dbReference>
<reference evidence="11 12" key="1">
    <citation type="submission" date="2019-03" db="EMBL/GenBank/DDBJ databases">
        <title>Metabolic potential of uncultured bacteria and archaea associated with petroleum seepage in deep-sea sediments.</title>
        <authorList>
            <person name="Dong X."/>
            <person name="Hubert C."/>
        </authorList>
    </citation>
    <scope>NUCLEOTIDE SEQUENCE [LARGE SCALE GENOMIC DNA]</scope>
    <source>
        <strain evidence="11">E29_bin28</strain>
    </source>
</reference>
<keyword evidence="3" id="KW-1003">Cell membrane</keyword>
<evidence type="ECO:0000256" key="3">
    <source>
        <dbReference type="ARBA" id="ARBA00022475"/>
    </source>
</evidence>
<evidence type="ECO:0000256" key="10">
    <source>
        <dbReference type="SAM" id="Phobius"/>
    </source>
</evidence>
<keyword evidence="2" id="KW-0813">Transport</keyword>
<evidence type="ECO:0000256" key="1">
    <source>
        <dbReference type="ARBA" id="ARBA00004651"/>
    </source>
</evidence>
<dbReference type="Pfam" id="PF02386">
    <property type="entry name" value="TrkH"/>
    <property type="match status" value="1"/>
</dbReference>
<evidence type="ECO:0000256" key="4">
    <source>
        <dbReference type="ARBA" id="ARBA00022538"/>
    </source>
</evidence>
<evidence type="ECO:0000313" key="12">
    <source>
        <dbReference type="Proteomes" id="UP000316925"/>
    </source>
</evidence>
<dbReference type="SUPFAM" id="SSF81324">
    <property type="entry name" value="Voltage-gated potassium channels"/>
    <property type="match status" value="1"/>
</dbReference>